<sequence length="383" mass="42251">MDVNEFARAFDKPVGYYIQGDNELRQWKPSVLSFGYSFANVKSRLILDSEQPRLELCTGGLLFTAEDCDFHFARERIELVSIGVSSNTDPTTLDGLRRPFGSIDSASLGPQSQSLRILQETSCQRRTASASQQLNLTEGDFKAKGCQRTVLNDETLVDFVIDHYGLLSRSDGSEHKILITTMPNTLPIDEQIKALTTAGTKACVYGDKPGNHRAGFSLSRTVLAHGTELHVTSPDYFVLTIEPLSSLPSDLAKQRLQYVRDFCHLDPNQEETFTKSTTKYRGNYESRFEGRFQQANWPSTGDSILGSTTGFLTRVSHENFARNMCQPCCAWVGPGLIQCSSGTGKTTTAVAIVLAMMALQVKVLLTATSKKSLTIHSRSHEGA</sequence>
<evidence type="ECO:0000313" key="1">
    <source>
        <dbReference type="EMBL" id="OQE13779.1"/>
    </source>
</evidence>
<dbReference type="Proteomes" id="UP000191342">
    <property type="component" value="Unassembled WGS sequence"/>
</dbReference>
<organism evidence="1 2">
    <name type="scientific">Penicillium flavigenum</name>
    <dbReference type="NCBI Taxonomy" id="254877"/>
    <lineage>
        <taxon>Eukaryota</taxon>
        <taxon>Fungi</taxon>
        <taxon>Dikarya</taxon>
        <taxon>Ascomycota</taxon>
        <taxon>Pezizomycotina</taxon>
        <taxon>Eurotiomycetes</taxon>
        <taxon>Eurotiomycetidae</taxon>
        <taxon>Eurotiales</taxon>
        <taxon>Aspergillaceae</taxon>
        <taxon>Penicillium</taxon>
    </lineage>
</organism>
<dbReference type="STRING" id="254877.A0A1V6SJ57"/>
<protein>
    <recommendedName>
        <fullName evidence="3">DNA2/NAM7 helicase helicase domain-containing protein</fullName>
    </recommendedName>
</protein>
<dbReference type="EMBL" id="MLQL01000043">
    <property type="protein sequence ID" value="OQE13779.1"/>
    <property type="molecule type" value="Genomic_DNA"/>
</dbReference>
<dbReference type="OrthoDB" id="4327238at2759"/>
<comment type="caution">
    <text evidence="1">The sequence shown here is derived from an EMBL/GenBank/DDBJ whole genome shotgun (WGS) entry which is preliminary data.</text>
</comment>
<reference evidence="2" key="1">
    <citation type="journal article" date="2017" name="Nat. Microbiol.">
        <title>Global analysis of biosynthetic gene clusters reveals vast potential of secondary metabolite production in Penicillium species.</title>
        <authorList>
            <person name="Nielsen J.C."/>
            <person name="Grijseels S."/>
            <person name="Prigent S."/>
            <person name="Ji B."/>
            <person name="Dainat J."/>
            <person name="Nielsen K.F."/>
            <person name="Frisvad J.C."/>
            <person name="Workman M."/>
            <person name="Nielsen J."/>
        </authorList>
    </citation>
    <scope>NUCLEOTIDE SEQUENCE [LARGE SCALE GENOMIC DNA]</scope>
    <source>
        <strain evidence="2">IBT 14082</strain>
    </source>
</reference>
<evidence type="ECO:0000313" key="2">
    <source>
        <dbReference type="Proteomes" id="UP000191342"/>
    </source>
</evidence>
<dbReference type="SUPFAM" id="SSF52799">
    <property type="entry name" value="(Phosphotyrosine protein) phosphatases II"/>
    <property type="match status" value="1"/>
</dbReference>
<dbReference type="InterPro" id="IPR029021">
    <property type="entry name" value="Prot-tyrosine_phosphatase-like"/>
</dbReference>
<name>A0A1V6SJ57_9EURO</name>
<accession>A0A1V6SJ57</accession>
<gene>
    <name evidence="1" type="ORF">PENFLA_c043G05506</name>
</gene>
<dbReference type="AlphaFoldDB" id="A0A1V6SJ57"/>
<proteinExistence type="predicted"/>
<evidence type="ECO:0008006" key="3">
    <source>
        <dbReference type="Google" id="ProtNLM"/>
    </source>
</evidence>
<keyword evidence="2" id="KW-1185">Reference proteome</keyword>